<dbReference type="AlphaFoldDB" id="A0AA40KPJ1"/>
<proteinExistence type="predicted"/>
<feature type="compositionally biased region" description="Basic and acidic residues" evidence="1">
    <location>
        <begin position="28"/>
        <end position="46"/>
    </location>
</feature>
<evidence type="ECO:0000313" key="3">
    <source>
        <dbReference type="Proteomes" id="UP001177670"/>
    </source>
</evidence>
<protein>
    <submittedName>
        <fullName evidence="2">Uncharacterized protein</fullName>
    </submittedName>
</protein>
<feature type="compositionally biased region" description="Basic residues" evidence="1">
    <location>
        <begin position="10"/>
        <end position="20"/>
    </location>
</feature>
<organism evidence="2 3">
    <name type="scientific">Melipona bicolor</name>
    <dbReference type="NCBI Taxonomy" id="60889"/>
    <lineage>
        <taxon>Eukaryota</taxon>
        <taxon>Metazoa</taxon>
        <taxon>Ecdysozoa</taxon>
        <taxon>Arthropoda</taxon>
        <taxon>Hexapoda</taxon>
        <taxon>Insecta</taxon>
        <taxon>Pterygota</taxon>
        <taxon>Neoptera</taxon>
        <taxon>Endopterygota</taxon>
        <taxon>Hymenoptera</taxon>
        <taxon>Apocrita</taxon>
        <taxon>Aculeata</taxon>
        <taxon>Apoidea</taxon>
        <taxon>Anthophila</taxon>
        <taxon>Apidae</taxon>
        <taxon>Melipona</taxon>
    </lineage>
</organism>
<sequence>MRLTPGANGRQRKMSKKRNPWKICVNLPRERRRGEGEKGRRGEGEQGRAGVLIPAGGSFEPSREPAKLFFLSKSGRASVRPASESRFDGTRCRIAGLQTPPPPAKQQSTLSAAFEPADKVRAHKPVKCEFKMLPGDVHSAEYPLVPDTLCLAGQLYSNFAEN</sequence>
<dbReference type="EMBL" id="JAHYIQ010000011">
    <property type="protein sequence ID" value="KAK1127991.1"/>
    <property type="molecule type" value="Genomic_DNA"/>
</dbReference>
<evidence type="ECO:0000256" key="1">
    <source>
        <dbReference type="SAM" id="MobiDB-lite"/>
    </source>
</evidence>
<accession>A0AA40KPJ1</accession>
<keyword evidence="3" id="KW-1185">Reference proteome</keyword>
<reference evidence="2" key="1">
    <citation type="submission" date="2021-10" db="EMBL/GenBank/DDBJ databases">
        <title>Melipona bicolor Genome sequencing and assembly.</title>
        <authorList>
            <person name="Araujo N.S."/>
            <person name="Arias M.C."/>
        </authorList>
    </citation>
    <scope>NUCLEOTIDE SEQUENCE</scope>
    <source>
        <strain evidence="2">USP_2M_L1-L4_2017</strain>
        <tissue evidence="2">Whole body</tissue>
    </source>
</reference>
<dbReference type="Proteomes" id="UP001177670">
    <property type="component" value="Unassembled WGS sequence"/>
</dbReference>
<feature type="region of interest" description="Disordered" evidence="1">
    <location>
        <begin position="1"/>
        <end position="59"/>
    </location>
</feature>
<comment type="caution">
    <text evidence="2">The sequence shown here is derived from an EMBL/GenBank/DDBJ whole genome shotgun (WGS) entry which is preliminary data.</text>
</comment>
<gene>
    <name evidence="2" type="ORF">K0M31_003484</name>
</gene>
<evidence type="ECO:0000313" key="2">
    <source>
        <dbReference type="EMBL" id="KAK1127991.1"/>
    </source>
</evidence>
<name>A0AA40KPJ1_9HYME</name>